<dbReference type="Pfam" id="PF13280">
    <property type="entry name" value="WYL"/>
    <property type="match status" value="1"/>
</dbReference>
<dbReference type="EMBL" id="CAEZUW010000005">
    <property type="protein sequence ID" value="CAB4605078.1"/>
    <property type="molecule type" value="Genomic_DNA"/>
</dbReference>
<evidence type="ECO:0000259" key="3">
    <source>
        <dbReference type="Pfam" id="PF25583"/>
    </source>
</evidence>
<dbReference type="PIRSF" id="PIRSF016838">
    <property type="entry name" value="PafC"/>
    <property type="match status" value="1"/>
</dbReference>
<reference evidence="4" key="1">
    <citation type="submission" date="2020-05" db="EMBL/GenBank/DDBJ databases">
        <authorList>
            <person name="Chiriac C."/>
            <person name="Salcher M."/>
            <person name="Ghai R."/>
            <person name="Kavagutti S V."/>
        </authorList>
    </citation>
    <scope>NUCLEOTIDE SEQUENCE</scope>
</reference>
<feature type="domain" description="WYL" evidence="1">
    <location>
        <begin position="155"/>
        <end position="217"/>
    </location>
</feature>
<evidence type="ECO:0000313" key="5">
    <source>
        <dbReference type="EMBL" id="CAB4605078.1"/>
    </source>
</evidence>
<dbReference type="InterPro" id="IPR043839">
    <property type="entry name" value="PafC_HTH"/>
</dbReference>
<dbReference type="InterPro" id="IPR028349">
    <property type="entry name" value="PafC-like"/>
</dbReference>
<dbReference type="Pfam" id="PF25583">
    <property type="entry name" value="WCX"/>
    <property type="match status" value="1"/>
</dbReference>
<feature type="domain" description="PafC HTH" evidence="2">
    <location>
        <begin position="13"/>
        <end position="130"/>
    </location>
</feature>
<dbReference type="PANTHER" id="PTHR34580">
    <property type="match status" value="1"/>
</dbReference>
<dbReference type="InterPro" id="IPR057727">
    <property type="entry name" value="WCX_dom"/>
</dbReference>
<dbReference type="InterPro" id="IPR051534">
    <property type="entry name" value="CBASS_pafABC_assoc_protein"/>
</dbReference>
<sequence length="338" mass="37294">MPKLKNVLSGDDQFNFLIALIGLIHREGEIHITAAAERLGMSVEAVRKAMSTLVVAGHRKPSGAEEIPFNFDWDLFDEEQVLRFSDSDIILDAPRISTRQAAAIAAGLSYLKSLPEFASEADVDSLIALLASTQPTASPPTIFFEVGTVGADVGLLRRAILAELQISCSYTNQRGEESVRSLEPFRLDPRGAVWYLKAYCPISRQIKSFRLDRMRQIVLGENPWSEAARQAFAEFDQEEDRLYVPGESDTDVIVEVDPEAYELVSEFTTISEPNSSSSGVIRVTIKVGHLPNLGHLIAKYGGAARVISPPVARELVRNYALSALGQKSNDFQRIEDED</sequence>
<evidence type="ECO:0000259" key="1">
    <source>
        <dbReference type="Pfam" id="PF13280"/>
    </source>
</evidence>
<dbReference type="PANTHER" id="PTHR34580:SF3">
    <property type="entry name" value="PROTEIN PAFB"/>
    <property type="match status" value="1"/>
</dbReference>
<dbReference type="PROSITE" id="PS52050">
    <property type="entry name" value="WYL"/>
    <property type="match status" value="1"/>
</dbReference>
<dbReference type="Pfam" id="PF19187">
    <property type="entry name" value="HTH_PafC"/>
    <property type="match status" value="1"/>
</dbReference>
<dbReference type="EMBL" id="CAEZSH010000029">
    <property type="protein sequence ID" value="CAB4534974.1"/>
    <property type="molecule type" value="Genomic_DNA"/>
</dbReference>
<protein>
    <submittedName>
        <fullName evidence="4">Unannotated protein</fullName>
    </submittedName>
</protein>
<evidence type="ECO:0000313" key="4">
    <source>
        <dbReference type="EMBL" id="CAB4534974.1"/>
    </source>
</evidence>
<feature type="domain" description="WCX" evidence="3">
    <location>
        <begin position="250"/>
        <end position="322"/>
    </location>
</feature>
<gene>
    <name evidence="4" type="ORF">UFOPK1410_00388</name>
    <name evidence="5" type="ORF">UFOPK1855_00063</name>
</gene>
<organism evidence="4">
    <name type="scientific">freshwater metagenome</name>
    <dbReference type="NCBI Taxonomy" id="449393"/>
    <lineage>
        <taxon>unclassified sequences</taxon>
        <taxon>metagenomes</taxon>
        <taxon>ecological metagenomes</taxon>
    </lineage>
</organism>
<dbReference type="InterPro" id="IPR026881">
    <property type="entry name" value="WYL_dom"/>
</dbReference>
<name>A0A6J6B8B7_9ZZZZ</name>
<proteinExistence type="predicted"/>
<evidence type="ECO:0000259" key="2">
    <source>
        <dbReference type="Pfam" id="PF19187"/>
    </source>
</evidence>
<accession>A0A6J6B8B7</accession>
<dbReference type="AlphaFoldDB" id="A0A6J6B8B7"/>